<comment type="subunit">
    <text evidence="10">The type I restriction/modification system is composed of three polypeptides R, M and S.</text>
</comment>
<dbReference type="InterPro" id="IPR040980">
    <property type="entry name" value="SWI2_SNF2"/>
</dbReference>
<dbReference type="NCBIfam" id="TIGR00348">
    <property type="entry name" value="hsdR"/>
    <property type="match status" value="1"/>
</dbReference>
<dbReference type="InterPro" id="IPR027417">
    <property type="entry name" value="P-loop_NTPase"/>
</dbReference>
<comment type="catalytic activity">
    <reaction evidence="1 10">
        <text>Endonucleolytic cleavage of DNA to give random double-stranded fragments with terminal 5'-phosphates, ATP is simultaneously hydrolyzed.</text>
        <dbReference type="EC" id="3.1.21.3"/>
    </reaction>
</comment>
<evidence type="ECO:0000256" key="1">
    <source>
        <dbReference type="ARBA" id="ARBA00000851"/>
    </source>
</evidence>
<dbReference type="CDD" id="cd22332">
    <property type="entry name" value="HsdR_N"/>
    <property type="match status" value="1"/>
</dbReference>
<organism evidence="13">
    <name type="scientific">candidate division TA06 bacterium ADurb.Bin131</name>
    <dbReference type="NCBI Taxonomy" id="1852827"/>
    <lineage>
        <taxon>Bacteria</taxon>
        <taxon>Bacteria division TA06</taxon>
    </lineage>
</organism>
<dbReference type="CDD" id="cd18800">
    <property type="entry name" value="SF2_C_EcoR124I-like"/>
    <property type="match status" value="1"/>
</dbReference>
<dbReference type="GO" id="GO:0009307">
    <property type="term" value="P:DNA restriction-modification system"/>
    <property type="evidence" value="ECO:0007669"/>
    <property type="project" value="UniProtKB-KW"/>
</dbReference>
<dbReference type="PANTHER" id="PTHR30195:SF15">
    <property type="entry name" value="TYPE I RESTRICTION ENZYME HINDI ENDONUCLEASE SUBUNIT"/>
    <property type="match status" value="1"/>
</dbReference>
<comment type="similarity">
    <text evidence="2 10">Belongs to the HsdR family.</text>
</comment>
<dbReference type="Pfam" id="PF18766">
    <property type="entry name" value="SWI2_SNF2"/>
    <property type="match status" value="1"/>
</dbReference>
<dbReference type="AlphaFoldDB" id="A0A1V6C7P4"/>
<evidence type="ECO:0000256" key="9">
    <source>
        <dbReference type="ARBA" id="ARBA00023125"/>
    </source>
</evidence>
<keyword evidence="4 10" id="KW-0547">Nucleotide-binding</keyword>
<accession>A0A1V6C7P4</accession>
<dbReference type="Pfam" id="PF04313">
    <property type="entry name" value="HSDR_N"/>
    <property type="match status" value="1"/>
</dbReference>
<dbReference type="Proteomes" id="UP000485562">
    <property type="component" value="Unassembled WGS sequence"/>
</dbReference>
<dbReference type="GO" id="GO:0003677">
    <property type="term" value="F:DNA binding"/>
    <property type="evidence" value="ECO:0007669"/>
    <property type="project" value="UniProtKB-KW"/>
</dbReference>
<sequence>MPKLGGERNSVQNPIIGYVSESSAEYTTSDNKKILARLGWEYLSPADALKSRGNETNLVLRDTFKKQILNLNPFITEDIAEELIKKIESLPPSIEGSLQSWEYLSGLRTVFVPGEKREKNVRFIDEDIEKNIFQVTDEFSFTNGIKTNRYDIVFLINGIPFLFVETKAAHKIDGISEALEQVKRYHLETPEAMALFQIYVITHIIRFYYSATWNWSEKNLFNWKTESKAKNFEELVKTFFDRERITKALLHFILFTRQDDELKKVVLRPHQMRAVAKIIERAKDKTKNRGLIWHTQGSGKTYTMITVAKRIIEDPYFENPTVLMIVDRNELESQLFSNLKSVGFEIDESRIARSKRHLRELLQSDTRGLIISMIHKFDDIPANINTKKNIFILVDEAHRTTGGDLGNYLMSALPNAKYIGFTGTPIDKTQYGKGTFKVFGTDDDTGYLDKYSIAESIEDGTTVKLHYTLAPNELRPDRETLEKEFLNLTEAQGINDIEKLNEILDRAVNLKNMLKNKERIKNVSEFVAKYFTEHIEPLGYKAFLVAVDRQACVLYKKELDNLLPAEYSEVLISPAQNDSQEMRAFHYSDDKEKQIRKAFKNPGSNPKILIITEKLLTGFDAPILYCMYLDKPMRDHTLLQAIARVNRPYEDEIRIKKSCGFILDFVGIFDNLEKALAYDVGDIADIQSVVRDIQVLKEEFRDLIQKARDEYLILIKDKSQDKRVESILEFFIEKEKRNDYYRFYREIANIYEILSPDKFLGSYIDDYDTLSRIYRMLKEAYDSISPGDKELAGKTAILVQQHTKTEKIKGTIDVYEINENTLKNLEKSSAPDIEKVFNLLKSIRNNVDKKAESDPYLISIGEKAALISERFEDRQKTTKETLEELKSLIKEINAAKLEQKDMGMDKQSFTIYWILKDNNIEQEKEIATKISVIFNQYPYWKISKEQERPARREIYKILSRYNVENQKQIVEKIFEILRKS</sequence>
<evidence type="ECO:0000256" key="11">
    <source>
        <dbReference type="SAM" id="Coils"/>
    </source>
</evidence>
<evidence type="ECO:0000256" key="5">
    <source>
        <dbReference type="ARBA" id="ARBA00022747"/>
    </source>
</evidence>
<comment type="caution">
    <text evidence="13">The sequence shown here is derived from an EMBL/GenBank/DDBJ whole genome shotgun (WGS) entry which is preliminary data.</text>
</comment>
<dbReference type="PROSITE" id="PS51192">
    <property type="entry name" value="HELICASE_ATP_BIND_1"/>
    <property type="match status" value="1"/>
</dbReference>
<dbReference type="InterPro" id="IPR051268">
    <property type="entry name" value="Type-I_R_enzyme_R_subunit"/>
</dbReference>
<dbReference type="SUPFAM" id="SSF52540">
    <property type="entry name" value="P-loop containing nucleoside triphosphate hydrolases"/>
    <property type="match status" value="2"/>
</dbReference>
<dbReference type="InterPro" id="IPR007409">
    <property type="entry name" value="Restrct_endonuc_type1_HsdR_N"/>
</dbReference>
<keyword evidence="5 10" id="KW-0680">Restriction system</keyword>
<evidence type="ECO:0000259" key="12">
    <source>
        <dbReference type="PROSITE" id="PS51192"/>
    </source>
</evidence>
<evidence type="ECO:0000256" key="2">
    <source>
        <dbReference type="ARBA" id="ARBA00008598"/>
    </source>
</evidence>
<evidence type="ECO:0000256" key="4">
    <source>
        <dbReference type="ARBA" id="ARBA00022741"/>
    </source>
</evidence>
<dbReference type="InterPro" id="IPR004473">
    <property type="entry name" value="Restrct_endonuc_typeI_HsdR"/>
</dbReference>
<proteinExistence type="inferred from homology"/>
<protein>
    <recommendedName>
        <fullName evidence="10">Type I restriction enzyme endonuclease subunit</fullName>
        <shortName evidence="10">R protein</shortName>
        <ecNumber evidence="10">3.1.21.3</ecNumber>
    </recommendedName>
</protein>
<comment type="function">
    <text evidence="10">Subunit R is required for both nuclease and ATPase activities, but not for modification.</text>
</comment>
<keyword evidence="6" id="KW-0255">Endonuclease</keyword>
<keyword evidence="11" id="KW-0175">Coiled coil</keyword>
<reference evidence="13" key="1">
    <citation type="submission" date="2017-02" db="EMBL/GenBank/DDBJ databases">
        <title>Delving into the versatile metabolic prowess of the omnipresent phylum Bacteroidetes.</title>
        <authorList>
            <person name="Nobu M.K."/>
            <person name="Mei R."/>
            <person name="Narihiro T."/>
            <person name="Kuroda K."/>
            <person name="Liu W.-T."/>
        </authorList>
    </citation>
    <scope>NUCLEOTIDE SEQUENCE</scope>
    <source>
        <strain evidence="13">ADurb.Bin131</strain>
    </source>
</reference>
<dbReference type="GO" id="GO:0009035">
    <property type="term" value="F:type I site-specific deoxyribonuclease activity"/>
    <property type="evidence" value="ECO:0007669"/>
    <property type="project" value="UniProtKB-EC"/>
</dbReference>
<dbReference type="Pfam" id="PF22679">
    <property type="entry name" value="T1R_D3-like"/>
    <property type="match status" value="1"/>
</dbReference>
<dbReference type="SMART" id="SM00487">
    <property type="entry name" value="DEXDc"/>
    <property type="match status" value="1"/>
</dbReference>
<keyword evidence="7 10" id="KW-0378">Hydrolase</keyword>
<dbReference type="CDD" id="cd18030">
    <property type="entry name" value="DEXHc_RE_I_HsdR"/>
    <property type="match status" value="1"/>
</dbReference>
<evidence type="ECO:0000256" key="8">
    <source>
        <dbReference type="ARBA" id="ARBA00022840"/>
    </source>
</evidence>
<evidence type="ECO:0000256" key="10">
    <source>
        <dbReference type="RuleBase" id="RU364115"/>
    </source>
</evidence>
<feature type="coiled-coil region" evidence="11">
    <location>
        <begin position="875"/>
        <end position="902"/>
    </location>
</feature>
<dbReference type="PANTHER" id="PTHR30195">
    <property type="entry name" value="TYPE I SITE-SPECIFIC DEOXYRIBONUCLEASE PROTEIN SUBUNIT M AND R"/>
    <property type="match status" value="1"/>
</dbReference>
<dbReference type="InterPro" id="IPR014001">
    <property type="entry name" value="Helicase_ATP-bd"/>
</dbReference>
<dbReference type="EC" id="3.1.21.3" evidence="10"/>
<evidence type="ECO:0000256" key="6">
    <source>
        <dbReference type="ARBA" id="ARBA00022759"/>
    </source>
</evidence>
<keyword evidence="9 10" id="KW-0238">DNA-binding</keyword>
<feature type="domain" description="Helicase ATP-binding" evidence="12">
    <location>
        <begin position="281"/>
        <end position="443"/>
    </location>
</feature>
<gene>
    <name evidence="13" type="primary">hsdR</name>
    <name evidence="13" type="ORF">BWX89_01162</name>
</gene>
<dbReference type="Gene3D" id="3.90.1570.50">
    <property type="match status" value="1"/>
</dbReference>
<keyword evidence="3" id="KW-0540">Nuclease</keyword>
<evidence type="ECO:0000256" key="3">
    <source>
        <dbReference type="ARBA" id="ARBA00022722"/>
    </source>
</evidence>
<dbReference type="InterPro" id="IPR055180">
    <property type="entry name" value="HsdR_RecA-like_helicase_dom_2"/>
</dbReference>
<evidence type="ECO:0000313" key="13">
    <source>
        <dbReference type="EMBL" id="OQB72922.1"/>
    </source>
</evidence>
<dbReference type="Gene3D" id="3.40.50.300">
    <property type="entry name" value="P-loop containing nucleotide triphosphate hydrolases"/>
    <property type="match status" value="2"/>
</dbReference>
<keyword evidence="8 10" id="KW-0067">ATP-binding</keyword>
<dbReference type="GO" id="GO:0005524">
    <property type="term" value="F:ATP binding"/>
    <property type="evidence" value="ECO:0007669"/>
    <property type="project" value="UniProtKB-KW"/>
</dbReference>
<evidence type="ECO:0000256" key="7">
    <source>
        <dbReference type="ARBA" id="ARBA00022801"/>
    </source>
</evidence>
<dbReference type="EMBL" id="MWDQ01000107">
    <property type="protein sequence ID" value="OQB72922.1"/>
    <property type="molecule type" value="Genomic_DNA"/>
</dbReference>
<name>A0A1V6C7P4_UNCT6</name>